<dbReference type="CDD" id="cd06261">
    <property type="entry name" value="TM_PBP2"/>
    <property type="match status" value="1"/>
</dbReference>
<dbReference type="OrthoDB" id="9801163at2"/>
<dbReference type="GO" id="GO:0005886">
    <property type="term" value="C:plasma membrane"/>
    <property type="evidence" value="ECO:0007669"/>
    <property type="project" value="UniProtKB-SubCell"/>
</dbReference>
<feature type="transmembrane region" description="Helical" evidence="6">
    <location>
        <begin position="114"/>
        <end position="139"/>
    </location>
</feature>
<dbReference type="PANTHER" id="PTHR30177">
    <property type="entry name" value="GLYCINE BETAINE/L-PROLINE TRANSPORT SYSTEM PERMEASE PROTEIN PROW"/>
    <property type="match status" value="1"/>
</dbReference>
<feature type="transmembrane region" description="Helical" evidence="6">
    <location>
        <begin position="90"/>
        <end position="108"/>
    </location>
</feature>
<comment type="similarity">
    <text evidence="6">Belongs to the binding-protein-dependent transport system permease family.</text>
</comment>
<comment type="caution">
    <text evidence="8">The sequence shown here is derived from an EMBL/GenBank/DDBJ whole genome shotgun (WGS) entry which is preliminary data.</text>
</comment>
<dbReference type="GO" id="GO:0055085">
    <property type="term" value="P:transmembrane transport"/>
    <property type="evidence" value="ECO:0007669"/>
    <property type="project" value="InterPro"/>
</dbReference>
<protein>
    <submittedName>
        <fullName evidence="8">Osmoprotectant transport system permease protein</fullName>
    </submittedName>
</protein>
<feature type="transmembrane region" description="Helical" evidence="6">
    <location>
        <begin position="364"/>
        <end position="387"/>
    </location>
</feature>
<comment type="subcellular location">
    <subcellularLocation>
        <location evidence="1 6">Cell membrane</location>
        <topology evidence="1 6">Multi-pass membrane protein</topology>
    </subcellularLocation>
</comment>
<dbReference type="SUPFAM" id="SSF161098">
    <property type="entry name" value="MetI-like"/>
    <property type="match status" value="1"/>
</dbReference>
<dbReference type="Proteomes" id="UP000295097">
    <property type="component" value="Unassembled WGS sequence"/>
</dbReference>
<dbReference type="PROSITE" id="PS50928">
    <property type="entry name" value="ABC_TM1"/>
    <property type="match status" value="1"/>
</dbReference>
<evidence type="ECO:0000313" key="9">
    <source>
        <dbReference type="Proteomes" id="UP000295097"/>
    </source>
</evidence>
<dbReference type="InterPro" id="IPR051204">
    <property type="entry name" value="ABC_transp_perm/SBD"/>
</dbReference>
<dbReference type="Gene3D" id="1.10.3720.10">
    <property type="entry name" value="MetI-like"/>
    <property type="match status" value="1"/>
</dbReference>
<feature type="transmembrane region" description="Helical" evidence="6">
    <location>
        <begin position="151"/>
        <end position="171"/>
    </location>
</feature>
<dbReference type="PANTHER" id="PTHR30177:SF30">
    <property type="entry name" value="GLYCINE BETAINE UPTAKE SYSTEM PERMEASE PROTEIN YEHY"/>
    <property type="match status" value="1"/>
</dbReference>
<accession>A0A4R3NYY2</accession>
<dbReference type="Pfam" id="PF00528">
    <property type="entry name" value="BPD_transp_1"/>
    <property type="match status" value="1"/>
</dbReference>
<dbReference type="RefSeq" id="WP_132308158.1">
    <property type="nucleotide sequence ID" value="NZ_SMAR01000002.1"/>
</dbReference>
<evidence type="ECO:0000256" key="1">
    <source>
        <dbReference type="ARBA" id="ARBA00004651"/>
    </source>
</evidence>
<feature type="transmembrane region" description="Helical" evidence="6">
    <location>
        <begin position="255"/>
        <end position="276"/>
    </location>
</feature>
<evidence type="ECO:0000256" key="5">
    <source>
        <dbReference type="ARBA" id="ARBA00023136"/>
    </source>
</evidence>
<evidence type="ECO:0000256" key="4">
    <source>
        <dbReference type="ARBA" id="ARBA00022989"/>
    </source>
</evidence>
<dbReference type="InterPro" id="IPR000515">
    <property type="entry name" value="MetI-like"/>
</dbReference>
<dbReference type="EMBL" id="SMAR01000002">
    <property type="protein sequence ID" value="TCT44643.1"/>
    <property type="molecule type" value="Genomic_DNA"/>
</dbReference>
<feature type="transmembrane region" description="Helical" evidence="6">
    <location>
        <begin position="226"/>
        <end position="249"/>
    </location>
</feature>
<keyword evidence="4 6" id="KW-1133">Transmembrane helix</keyword>
<feature type="transmembrane region" description="Helical" evidence="6">
    <location>
        <begin position="191"/>
        <end position="214"/>
    </location>
</feature>
<feature type="transmembrane region" description="Helical" evidence="6">
    <location>
        <begin position="318"/>
        <end position="344"/>
    </location>
</feature>
<evidence type="ECO:0000256" key="2">
    <source>
        <dbReference type="ARBA" id="ARBA00022448"/>
    </source>
</evidence>
<reference evidence="8 9" key="1">
    <citation type="submission" date="2019-03" db="EMBL/GenBank/DDBJ databases">
        <title>Freshwater and sediment microbial communities from various areas in North America, analyzing microbe dynamics in response to fracking.</title>
        <authorList>
            <person name="Lamendella R."/>
        </authorList>
    </citation>
    <scope>NUCLEOTIDE SEQUENCE [LARGE SCALE GENOMIC DNA]</scope>
    <source>
        <strain evidence="8 9">175.2</strain>
    </source>
</reference>
<feature type="transmembrane region" description="Helical" evidence="6">
    <location>
        <begin position="20"/>
        <end position="38"/>
    </location>
</feature>
<evidence type="ECO:0000313" key="8">
    <source>
        <dbReference type="EMBL" id="TCT44643.1"/>
    </source>
</evidence>
<keyword evidence="3 6" id="KW-0812">Transmembrane</keyword>
<keyword evidence="5 6" id="KW-0472">Membrane</keyword>
<dbReference type="AlphaFoldDB" id="A0A4R3NYY2"/>
<evidence type="ECO:0000256" key="3">
    <source>
        <dbReference type="ARBA" id="ARBA00022692"/>
    </source>
</evidence>
<sequence length="400" mass="41977">MSAISASTTAQKSLTAFDKLGMILALIILAGLFLQPFSQFAANRIVEATPKMIWSALPGWQGVCLMATIIAAIVVMVLRSPVNLRLGVSVAMMAVLALMVGRSGYFLMPDDNPYARVSAGGGFWIMLFGFSIAMADAIVRKQLAPMKRMAFLAIGMAAIGLLLWSGAWDQLSILKEYANRSDAFWREGRTHLLLTFGSVGAATVTGIPIGILCYRVPKVRATILNILNVLQTIPSIAMFGLLIAPLAWIGRNIPGAAELGIAGIGFAPAIVALYAYSLLPVVSNTVAGLDSVPPDARDAARGMGMTVRQLLLQIELPLAFPVILTGIRIVLVQNIGLAVIAGLIGGGGYGTFVFQGIAQTATDLVLLGAMPVVGMAFAAAIILDALVEISQTHGKKGASA</sequence>
<keyword evidence="9" id="KW-1185">Reference proteome</keyword>
<evidence type="ECO:0000259" key="7">
    <source>
        <dbReference type="PROSITE" id="PS50928"/>
    </source>
</evidence>
<keyword evidence="2 6" id="KW-0813">Transport</keyword>
<gene>
    <name evidence="8" type="ORF">EDC90_1002193</name>
</gene>
<feature type="domain" description="ABC transmembrane type-1" evidence="7">
    <location>
        <begin position="188"/>
        <end position="383"/>
    </location>
</feature>
<dbReference type="GO" id="GO:0031460">
    <property type="term" value="P:glycine betaine transport"/>
    <property type="evidence" value="ECO:0007669"/>
    <property type="project" value="TreeGrafter"/>
</dbReference>
<evidence type="ECO:0000256" key="6">
    <source>
        <dbReference type="RuleBase" id="RU363032"/>
    </source>
</evidence>
<proteinExistence type="inferred from homology"/>
<feature type="transmembrane region" description="Helical" evidence="6">
    <location>
        <begin position="58"/>
        <end position="78"/>
    </location>
</feature>
<name>A0A4R3NYY2_9HYPH</name>
<dbReference type="InterPro" id="IPR035906">
    <property type="entry name" value="MetI-like_sf"/>
</dbReference>
<organism evidence="8 9">
    <name type="scientific">Martelella mediterranea</name>
    <dbReference type="NCBI Taxonomy" id="293089"/>
    <lineage>
        <taxon>Bacteria</taxon>
        <taxon>Pseudomonadati</taxon>
        <taxon>Pseudomonadota</taxon>
        <taxon>Alphaproteobacteria</taxon>
        <taxon>Hyphomicrobiales</taxon>
        <taxon>Aurantimonadaceae</taxon>
        <taxon>Martelella</taxon>
    </lineage>
</organism>